<feature type="compositionally biased region" description="Pro residues" evidence="1">
    <location>
        <begin position="15"/>
        <end position="31"/>
    </location>
</feature>
<gene>
    <name evidence="2" type="ORF">PIB30_111515</name>
</gene>
<evidence type="ECO:0000313" key="2">
    <source>
        <dbReference type="EMBL" id="MED6129791.1"/>
    </source>
</evidence>
<keyword evidence="3" id="KW-1185">Reference proteome</keyword>
<accession>A0ABU6S098</accession>
<protein>
    <submittedName>
        <fullName evidence="2">Uncharacterized protein</fullName>
    </submittedName>
</protein>
<evidence type="ECO:0000313" key="3">
    <source>
        <dbReference type="Proteomes" id="UP001341840"/>
    </source>
</evidence>
<dbReference type="Proteomes" id="UP001341840">
    <property type="component" value="Unassembled WGS sequence"/>
</dbReference>
<sequence length="76" mass="8600">GQRNNTNPPNVNRPYQPPFQRQPPFQSPPLVIPTQSKQAPNNSIEAALKELTLSTSSFIQSTNTFMEESRANFRNQ</sequence>
<feature type="non-terminal residue" evidence="2">
    <location>
        <position position="1"/>
    </location>
</feature>
<organism evidence="2 3">
    <name type="scientific">Stylosanthes scabra</name>
    <dbReference type="NCBI Taxonomy" id="79078"/>
    <lineage>
        <taxon>Eukaryota</taxon>
        <taxon>Viridiplantae</taxon>
        <taxon>Streptophyta</taxon>
        <taxon>Embryophyta</taxon>
        <taxon>Tracheophyta</taxon>
        <taxon>Spermatophyta</taxon>
        <taxon>Magnoliopsida</taxon>
        <taxon>eudicotyledons</taxon>
        <taxon>Gunneridae</taxon>
        <taxon>Pentapetalae</taxon>
        <taxon>rosids</taxon>
        <taxon>fabids</taxon>
        <taxon>Fabales</taxon>
        <taxon>Fabaceae</taxon>
        <taxon>Papilionoideae</taxon>
        <taxon>50 kb inversion clade</taxon>
        <taxon>dalbergioids sensu lato</taxon>
        <taxon>Dalbergieae</taxon>
        <taxon>Pterocarpus clade</taxon>
        <taxon>Stylosanthes</taxon>
    </lineage>
</organism>
<evidence type="ECO:0000256" key="1">
    <source>
        <dbReference type="SAM" id="MobiDB-lite"/>
    </source>
</evidence>
<dbReference type="EMBL" id="JASCZI010037354">
    <property type="protein sequence ID" value="MED6129791.1"/>
    <property type="molecule type" value="Genomic_DNA"/>
</dbReference>
<feature type="compositionally biased region" description="Low complexity" evidence="1">
    <location>
        <begin position="1"/>
        <end position="14"/>
    </location>
</feature>
<comment type="caution">
    <text evidence="2">The sequence shown here is derived from an EMBL/GenBank/DDBJ whole genome shotgun (WGS) entry which is preliminary data.</text>
</comment>
<name>A0ABU6S098_9FABA</name>
<feature type="region of interest" description="Disordered" evidence="1">
    <location>
        <begin position="1"/>
        <end position="39"/>
    </location>
</feature>
<proteinExistence type="predicted"/>
<reference evidence="2 3" key="1">
    <citation type="journal article" date="2023" name="Plants (Basel)">
        <title>Bridging the Gap: Combining Genomics and Transcriptomics Approaches to Understand Stylosanthes scabra, an Orphan Legume from the Brazilian Caatinga.</title>
        <authorList>
            <person name="Ferreira-Neto J.R.C."/>
            <person name="da Silva M.D."/>
            <person name="Binneck E."/>
            <person name="de Melo N.F."/>
            <person name="da Silva R.H."/>
            <person name="de Melo A.L.T.M."/>
            <person name="Pandolfi V."/>
            <person name="Bustamante F.O."/>
            <person name="Brasileiro-Vidal A.C."/>
            <person name="Benko-Iseppon A.M."/>
        </authorList>
    </citation>
    <scope>NUCLEOTIDE SEQUENCE [LARGE SCALE GENOMIC DNA]</scope>
    <source>
        <tissue evidence="2">Leaves</tissue>
    </source>
</reference>